<evidence type="ECO:0000313" key="1">
    <source>
        <dbReference type="EMBL" id="CDQ24572.1"/>
    </source>
</evidence>
<dbReference type="NCBIfam" id="NF040785">
    <property type="entry name" value="CD3324_fam"/>
    <property type="match status" value="1"/>
</dbReference>
<dbReference type="Proteomes" id="UP000028868">
    <property type="component" value="Unassembled WGS sequence"/>
</dbReference>
<evidence type="ECO:0000313" key="2">
    <source>
        <dbReference type="Proteomes" id="UP000028868"/>
    </source>
</evidence>
<reference evidence="1 2" key="2">
    <citation type="submission" date="2014-05" db="EMBL/GenBank/DDBJ databases">
        <title>Draft genome sequence of Halobacillus karajensis HK-03.</title>
        <authorList>
            <person name="Khelaifia S."/>
            <person name="Croce O."/>
            <person name="Lagier J.C."/>
            <person name="Raoult D."/>
        </authorList>
    </citation>
    <scope>NUCLEOTIDE SEQUENCE [LARGE SCALE GENOMIC DNA]</scope>
    <source>
        <strain evidence="1 2">HD-03</strain>
    </source>
</reference>
<dbReference type="AlphaFoldDB" id="A0A024P8A0"/>
<evidence type="ECO:0008006" key="3">
    <source>
        <dbReference type="Google" id="ProtNLM"/>
    </source>
</evidence>
<dbReference type="InterPro" id="IPR049739">
    <property type="entry name" value="YraL-like"/>
</dbReference>
<dbReference type="OrthoDB" id="9800398at2"/>
<accession>A0A024P8A0</accession>
<dbReference type="Gene3D" id="1.10.10.60">
    <property type="entry name" value="Homeodomain-like"/>
    <property type="match status" value="1"/>
</dbReference>
<proteinExistence type="predicted"/>
<dbReference type="PANTHER" id="PTHR37812">
    <property type="entry name" value="MU-LIKE PROPHAGE FLUMU PROTEIN C"/>
    <property type="match status" value="1"/>
</dbReference>
<keyword evidence="2" id="KW-1185">Reference proteome</keyword>
<reference evidence="2" key="1">
    <citation type="submission" date="2014-03" db="EMBL/GenBank/DDBJ databases">
        <authorList>
            <person name="Urmite Genomes U."/>
        </authorList>
    </citation>
    <scope>NUCLEOTIDE SEQUENCE [LARGE SCALE GENOMIC DNA]</scope>
    <source>
        <strain evidence="2">HD-03</strain>
    </source>
</reference>
<dbReference type="InterPro" id="IPR009057">
    <property type="entry name" value="Homeodomain-like_sf"/>
</dbReference>
<organism evidence="1 2">
    <name type="scientific">Halobacillus karajensis</name>
    <dbReference type="NCBI Taxonomy" id="195088"/>
    <lineage>
        <taxon>Bacteria</taxon>
        <taxon>Bacillati</taxon>
        <taxon>Bacillota</taxon>
        <taxon>Bacilli</taxon>
        <taxon>Bacillales</taxon>
        <taxon>Bacillaceae</taxon>
        <taxon>Halobacillus</taxon>
    </lineage>
</organism>
<dbReference type="EMBL" id="CCDI010000003">
    <property type="protein sequence ID" value="CDQ24572.1"/>
    <property type="molecule type" value="Genomic_DNA"/>
</dbReference>
<comment type="caution">
    <text evidence="1">The sequence shown here is derived from an EMBL/GenBank/DDBJ whole genome shotgun (WGS) entry which is preliminary data.</text>
</comment>
<dbReference type="SUPFAM" id="SSF46689">
    <property type="entry name" value="Homeodomain-like"/>
    <property type="match status" value="1"/>
</dbReference>
<dbReference type="RefSeq" id="WP_035509500.1">
    <property type="nucleotide sequence ID" value="NZ_CCDH010000001.1"/>
</dbReference>
<sequence length="87" mass="10134">MNYVKADDVLPEELVYEIQKYVQGRTLYIPKPKAAYKKWGACSGARAYINERNCLIKADFSNGETIEKLTNKYYLSEDTIKKIIYSR</sequence>
<dbReference type="InterPro" id="IPR052411">
    <property type="entry name" value="c-mor_Regulatory_Protein"/>
</dbReference>
<name>A0A024P8A0_9BACI</name>
<dbReference type="PANTHER" id="PTHR37812:SF1">
    <property type="entry name" value="MU-LIKE PROPHAGE FLUMU PROTEIN C"/>
    <property type="match status" value="1"/>
</dbReference>
<gene>
    <name evidence="1" type="ORF">BN983_02860</name>
</gene>
<protein>
    <recommendedName>
        <fullName evidence="3">Mor transcription activator family protein</fullName>
    </recommendedName>
</protein>